<dbReference type="GO" id="GO:0003677">
    <property type="term" value="F:DNA binding"/>
    <property type="evidence" value="ECO:0007669"/>
    <property type="project" value="UniProtKB-KW"/>
</dbReference>
<proteinExistence type="predicted"/>
<comment type="subcellular location">
    <subcellularLocation>
        <location evidence="1">Nucleus</location>
    </subcellularLocation>
</comment>
<dbReference type="Proteomes" id="UP000651452">
    <property type="component" value="Unassembled WGS sequence"/>
</dbReference>
<dbReference type="PROSITE" id="PS50217">
    <property type="entry name" value="BZIP"/>
    <property type="match status" value="1"/>
</dbReference>
<dbReference type="SMART" id="SM00338">
    <property type="entry name" value="BRLZ"/>
    <property type="match status" value="1"/>
</dbReference>
<reference evidence="9" key="2">
    <citation type="submission" date="2020-09" db="EMBL/GenBank/DDBJ databases">
        <title>Reference genome assembly for Australian Ascochyta lentis isolate Al4.</title>
        <authorList>
            <person name="Lee R.C."/>
            <person name="Farfan-Caceres L.M."/>
            <person name="Debler J.W."/>
            <person name="Williams A.H."/>
            <person name="Henares B.M."/>
        </authorList>
    </citation>
    <scope>NUCLEOTIDE SEQUENCE</scope>
    <source>
        <strain evidence="9">Al4</strain>
    </source>
</reference>
<evidence type="ECO:0000256" key="6">
    <source>
        <dbReference type="SAM" id="Coils"/>
    </source>
</evidence>
<evidence type="ECO:0000256" key="3">
    <source>
        <dbReference type="ARBA" id="ARBA00023125"/>
    </source>
</evidence>
<dbReference type="AlphaFoldDB" id="A0A8H7J0P3"/>
<evidence type="ECO:0000259" key="8">
    <source>
        <dbReference type="PROSITE" id="PS50217"/>
    </source>
</evidence>
<dbReference type="GO" id="GO:0003700">
    <property type="term" value="F:DNA-binding transcription factor activity"/>
    <property type="evidence" value="ECO:0007669"/>
    <property type="project" value="InterPro"/>
</dbReference>
<dbReference type="Pfam" id="PF00170">
    <property type="entry name" value="bZIP_1"/>
    <property type="match status" value="1"/>
</dbReference>
<dbReference type="GO" id="GO:0005634">
    <property type="term" value="C:nucleus"/>
    <property type="evidence" value="ECO:0007669"/>
    <property type="project" value="UniProtKB-SubCell"/>
</dbReference>
<name>A0A8H7J0P3_9PLEO</name>
<reference evidence="9" key="1">
    <citation type="submission" date="2018-12" db="EMBL/GenBank/DDBJ databases">
        <authorList>
            <person name="Syme R.A."/>
            <person name="Farfan-Caceres L."/>
            <person name="Lichtenzveig J."/>
        </authorList>
    </citation>
    <scope>NUCLEOTIDE SEQUENCE</scope>
    <source>
        <strain evidence="9">Al4</strain>
    </source>
</reference>
<dbReference type="PANTHER" id="PTHR19304">
    <property type="entry name" value="CYCLIC-AMP RESPONSE ELEMENT BINDING PROTEIN"/>
    <property type="match status" value="1"/>
</dbReference>
<evidence type="ECO:0000313" key="9">
    <source>
        <dbReference type="EMBL" id="KAF9694340.1"/>
    </source>
</evidence>
<sequence>MEIGALPGFRCVDNPFLRGNHIRTNNQPENWAAFNSNFEQTLGNFPDHPAQNSAEDDDWFISCEGISPFSLLRDFTRETSVPVENLKNEILWPEQRHDSFQQSQEAPLLYQNSEQSSSTCRRDSSQATDTSVEANCSATKPTISVQAVKRKRGRPRLYSPMTEKQDTDVFGTHVSSAREVHLQKNRIAANKSRRRRKELAADLKANVADLTSKNTALKAEETLLRERVLNLKNEVLRHARCGSWAIDRYVARSASDLLGVTGPSSQMPGPKDSSKAQLLTVPTRHVGELVSEPINEPGTSQGTIDAQVDLETDEILWLLNEGEILED</sequence>
<evidence type="ECO:0000256" key="7">
    <source>
        <dbReference type="SAM" id="MobiDB-lite"/>
    </source>
</evidence>
<dbReference type="CDD" id="cd14687">
    <property type="entry name" value="bZIP_ATF2"/>
    <property type="match status" value="1"/>
</dbReference>
<evidence type="ECO:0000256" key="2">
    <source>
        <dbReference type="ARBA" id="ARBA00023015"/>
    </source>
</evidence>
<keyword evidence="5" id="KW-0539">Nucleus</keyword>
<evidence type="ECO:0000256" key="5">
    <source>
        <dbReference type="ARBA" id="ARBA00023242"/>
    </source>
</evidence>
<feature type="domain" description="BZIP" evidence="8">
    <location>
        <begin position="175"/>
        <end position="238"/>
    </location>
</feature>
<dbReference type="InterPro" id="IPR051027">
    <property type="entry name" value="bZIP_transcription_factors"/>
</dbReference>
<feature type="coiled-coil region" evidence="6">
    <location>
        <begin position="200"/>
        <end position="234"/>
    </location>
</feature>
<evidence type="ECO:0000256" key="1">
    <source>
        <dbReference type="ARBA" id="ARBA00004123"/>
    </source>
</evidence>
<dbReference type="Gene3D" id="1.20.5.170">
    <property type="match status" value="1"/>
</dbReference>
<dbReference type="SUPFAM" id="SSF57959">
    <property type="entry name" value="Leucine zipper domain"/>
    <property type="match status" value="1"/>
</dbReference>
<gene>
    <name evidence="9" type="ORF">EKO04_007687</name>
</gene>
<comment type="caution">
    <text evidence="9">The sequence shown here is derived from an EMBL/GenBank/DDBJ whole genome shotgun (WGS) entry which is preliminary data.</text>
</comment>
<keyword evidence="10" id="KW-1185">Reference proteome</keyword>
<dbReference type="OrthoDB" id="3783440at2759"/>
<evidence type="ECO:0000256" key="4">
    <source>
        <dbReference type="ARBA" id="ARBA00023163"/>
    </source>
</evidence>
<feature type="region of interest" description="Disordered" evidence="7">
    <location>
        <begin position="110"/>
        <end position="134"/>
    </location>
</feature>
<evidence type="ECO:0000313" key="10">
    <source>
        <dbReference type="Proteomes" id="UP000651452"/>
    </source>
</evidence>
<dbReference type="InterPro" id="IPR004827">
    <property type="entry name" value="bZIP"/>
</dbReference>
<dbReference type="InterPro" id="IPR046347">
    <property type="entry name" value="bZIP_sf"/>
</dbReference>
<dbReference type="EMBL" id="RZGK01000013">
    <property type="protein sequence ID" value="KAF9694340.1"/>
    <property type="molecule type" value="Genomic_DNA"/>
</dbReference>
<dbReference type="PRINTS" id="PR00043">
    <property type="entry name" value="LEUZIPPRJUN"/>
</dbReference>
<protein>
    <recommendedName>
        <fullName evidence="8">BZIP domain-containing protein</fullName>
    </recommendedName>
</protein>
<dbReference type="InterPro" id="IPR002112">
    <property type="entry name" value="Leuzip_Jun"/>
</dbReference>
<keyword evidence="6" id="KW-0175">Coiled coil</keyword>
<accession>A0A8H7J0P3</accession>
<keyword evidence="3" id="KW-0238">DNA-binding</keyword>
<keyword evidence="2" id="KW-0805">Transcription regulation</keyword>
<keyword evidence="4" id="KW-0804">Transcription</keyword>
<organism evidence="9 10">
    <name type="scientific">Ascochyta lentis</name>
    <dbReference type="NCBI Taxonomy" id="205686"/>
    <lineage>
        <taxon>Eukaryota</taxon>
        <taxon>Fungi</taxon>
        <taxon>Dikarya</taxon>
        <taxon>Ascomycota</taxon>
        <taxon>Pezizomycotina</taxon>
        <taxon>Dothideomycetes</taxon>
        <taxon>Pleosporomycetidae</taxon>
        <taxon>Pleosporales</taxon>
        <taxon>Pleosporineae</taxon>
        <taxon>Didymellaceae</taxon>
        <taxon>Ascochyta</taxon>
    </lineage>
</organism>